<dbReference type="FunFam" id="2.10.90.10:FF:000006">
    <property type="entry name" value="growth/differentiation factor 8"/>
    <property type="match status" value="1"/>
</dbReference>
<dbReference type="SUPFAM" id="SSF57501">
    <property type="entry name" value="Cystine-knot cytokines"/>
    <property type="match status" value="1"/>
</dbReference>
<accession>A0A8T0AN30</accession>
<evidence type="ECO:0000313" key="11">
    <source>
        <dbReference type="EMBL" id="KAF7693234.1"/>
    </source>
</evidence>
<dbReference type="AlphaFoldDB" id="A0A8T0AN30"/>
<evidence type="ECO:0000256" key="1">
    <source>
        <dbReference type="ARBA" id="ARBA00004613"/>
    </source>
</evidence>
<dbReference type="InterPro" id="IPR029034">
    <property type="entry name" value="Cystine-knot_cytokine"/>
</dbReference>
<protein>
    <recommendedName>
        <fullName evidence="10">TGF-beta family profile domain-containing protein</fullName>
    </recommendedName>
</protein>
<comment type="similarity">
    <text evidence="2 9">Belongs to the TGF-beta family.</text>
</comment>
<dbReference type="EMBL" id="JABFDY010000019">
    <property type="protein sequence ID" value="KAF7693234.1"/>
    <property type="molecule type" value="Genomic_DNA"/>
</dbReference>
<keyword evidence="5" id="KW-0165">Cleavage on pair of basic residues</keyword>
<evidence type="ECO:0000256" key="8">
    <source>
        <dbReference type="ARBA" id="ARBA00023157"/>
    </source>
</evidence>
<dbReference type="PANTHER" id="PTHR11848">
    <property type="entry name" value="TGF-BETA FAMILY"/>
    <property type="match status" value="1"/>
</dbReference>
<dbReference type="Gene3D" id="2.10.90.10">
    <property type="entry name" value="Cystine-knot cytokines"/>
    <property type="match status" value="1"/>
</dbReference>
<evidence type="ECO:0000256" key="2">
    <source>
        <dbReference type="ARBA" id="ARBA00006656"/>
    </source>
</evidence>
<dbReference type="PANTHER" id="PTHR11848:SF166">
    <property type="entry name" value="GROWTH_DIFFERENTIATION FACTOR 11"/>
    <property type="match status" value="1"/>
</dbReference>
<evidence type="ECO:0000256" key="5">
    <source>
        <dbReference type="ARBA" id="ARBA00022685"/>
    </source>
</evidence>
<evidence type="ECO:0000256" key="6">
    <source>
        <dbReference type="ARBA" id="ARBA00022729"/>
    </source>
</evidence>
<sequence length="191" mass="21852">MTRYQISTTRISAYEVSAYTLNGMTRYQISTYPNADIPDEPPRTVQVTLLELLPQVQVTLLVFLPWVSLLELLPLVPLLELLPQVLLPPKQNLFAFNKALLKDLDFEAFGWDWIIAPKRYKANYCSGQCEYMFMQKYPHTHLVQHANPRGSAGPCCTPTKMSPIIMLYFDDKQQIIHGKIPGMVVDRCDCS</sequence>
<dbReference type="PROSITE" id="PS51362">
    <property type="entry name" value="TGF_BETA_2"/>
    <property type="match status" value="1"/>
</dbReference>
<evidence type="ECO:0000256" key="9">
    <source>
        <dbReference type="RuleBase" id="RU000354"/>
    </source>
</evidence>
<keyword evidence="12" id="KW-1185">Reference proteome</keyword>
<proteinExistence type="inferred from homology"/>
<evidence type="ECO:0000256" key="3">
    <source>
        <dbReference type="ARBA" id="ARBA00022514"/>
    </source>
</evidence>
<dbReference type="GO" id="GO:0005125">
    <property type="term" value="F:cytokine activity"/>
    <property type="evidence" value="ECO:0007669"/>
    <property type="project" value="UniProtKB-KW"/>
</dbReference>
<evidence type="ECO:0000259" key="10">
    <source>
        <dbReference type="PROSITE" id="PS51362"/>
    </source>
</evidence>
<dbReference type="InterPro" id="IPR015615">
    <property type="entry name" value="TGF-beta-rel"/>
</dbReference>
<gene>
    <name evidence="11" type="ORF">HF521_008550</name>
</gene>
<name>A0A8T0AN30_SILME</name>
<dbReference type="GO" id="GO:0008083">
    <property type="term" value="F:growth factor activity"/>
    <property type="evidence" value="ECO:0007669"/>
    <property type="project" value="UniProtKB-KW"/>
</dbReference>
<evidence type="ECO:0000313" key="12">
    <source>
        <dbReference type="Proteomes" id="UP000606274"/>
    </source>
</evidence>
<keyword evidence="8" id="KW-1015">Disulfide bond</keyword>
<dbReference type="Pfam" id="PF00019">
    <property type="entry name" value="TGF_beta"/>
    <property type="match status" value="1"/>
</dbReference>
<evidence type="ECO:0000256" key="7">
    <source>
        <dbReference type="ARBA" id="ARBA00023030"/>
    </source>
</evidence>
<feature type="domain" description="TGF-beta family profile" evidence="10">
    <location>
        <begin position="104"/>
        <end position="191"/>
    </location>
</feature>
<comment type="subcellular location">
    <subcellularLocation>
        <location evidence="1">Secreted</location>
    </subcellularLocation>
</comment>
<dbReference type="GO" id="GO:0005615">
    <property type="term" value="C:extracellular space"/>
    <property type="evidence" value="ECO:0007669"/>
    <property type="project" value="UniProtKB-KW"/>
</dbReference>
<reference evidence="11" key="1">
    <citation type="submission" date="2020-08" db="EMBL/GenBank/DDBJ databases">
        <title>Chromosome-level assembly of Southern catfish (Silurus meridionalis) provides insights into visual adaptation to the nocturnal and benthic lifestyles.</title>
        <authorList>
            <person name="Zhang Y."/>
            <person name="Wang D."/>
            <person name="Peng Z."/>
        </authorList>
    </citation>
    <scope>NUCLEOTIDE SEQUENCE</scope>
    <source>
        <strain evidence="11">SWU-2019-XX</strain>
        <tissue evidence="11">Muscle</tissue>
    </source>
</reference>
<dbReference type="PROSITE" id="PS00250">
    <property type="entry name" value="TGF_BETA_1"/>
    <property type="match status" value="1"/>
</dbReference>
<comment type="caution">
    <text evidence="11">The sequence shown here is derived from an EMBL/GenBank/DDBJ whole genome shotgun (WGS) entry which is preliminary data.</text>
</comment>
<dbReference type="InterPro" id="IPR017948">
    <property type="entry name" value="TGFb_CS"/>
</dbReference>
<keyword evidence="6" id="KW-0732">Signal</keyword>
<dbReference type="InterPro" id="IPR001839">
    <property type="entry name" value="TGF-b_C"/>
</dbReference>
<keyword evidence="7 9" id="KW-0339">Growth factor</keyword>
<keyword evidence="3" id="KW-0202">Cytokine</keyword>
<evidence type="ECO:0000256" key="4">
    <source>
        <dbReference type="ARBA" id="ARBA00022525"/>
    </source>
</evidence>
<dbReference type="Proteomes" id="UP000606274">
    <property type="component" value="Unassembled WGS sequence"/>
</dbReference>
<keyword evidence="4" id="KW-0964">Secreted</keyword>
<organism evidence="11 12">
    <name type="scientific">Silurus meridionalis</name>
    <name type="common">Southern catfish</name>
    <name type="synonym">Silurus soldatovi meridionalis</name>
    <dbReference type="NCBI Taxonomy" id="175797"/>
    <lineage>
        <taxon>Eukaryota</taxon>
        <taxon>Metazoa</taxon>
        <taxon>Chordata</taxon>
        <taxon>Craniata</taxon>
        <taxon>Vertebrata</taxon>
        <taxon>Euteleostomi</taxon>
        <taxon>Actinopterygii</taxon>
        <taxon>Neopterygii</taxon>
        <taxon>Teleostei</taxon>
        <taxon>Ostariophysi</taxon>
        <taxon>Siluriformes</taxon>
        <taxon>Siluridae</taxon>
        <taxon>Silurus</taxon>
    </lineage>
</organism>
<dbReference type="SMART" id="SM00204">
    <property type="entry name" value="TGFB"/>
    <property type="match status" value="1"/>
</dbReference>